<dbReference type="EMBL" id="JBAJEX010000001">
    <property type="protein sequence ID" value="MEO1765923.1"/>
    <property type="molecule type" value="Genomic_DNA"/>
</dbReference>
<sequence length="97" mass="10545">MSIDILFHVSHRGAGRYLFPLIAAARRRGASVACFFTYDGVLVAADPRLKEVLGDARAVVCEESWHRFRPGEPCPVEAGSQTVNSALMAEATRVVSL</sequence>
<dbReference type="Proteomes" id="UP001482231">
    <property type="component" value="Unassembled WGS sequence"/>
</dbReference>
<protein>
    <submittedName>
        <fullName evidence="1">Uncharacterized protein</fullName>
    </submittedName>
</protein>
<reference evidence="1 2" key="1">
    <citation type="submission" date="2024-02" db="EMBL/GenBank/DDBJ databases">
        <title>New thermophilic sulfur-oxidizing bacteria from a hot springs of the Uzon caldera (Kamchatka, Russia).</title>
        <authorList>
            <person name="Dukat A.M."/>
            <person name="Elcheninov A.G."/>
            <person name="Frolov E.N."/>
        </authorList>
    </citation>
    <scope>NUCLEOTIDE SEQUENCE [LARGE SCALE GENOMIC DNA]</scope>
    <source>
        <strain evidence="1 2">AK1</strain>
    </source>
</reference>
<gene>
    <name evidence="1" type="ORF">V6E02_01635</name>
</gene>
<evidence type="ECO:0000313" key="1">
    <source>
        <dbReference type="EMBL" id="MEO1765923.1"/>
    </source>
</evidence>
<dbReference type="RefSeq" id="WP_347306502.1">
    <property type="nucleotide sequence ID" value="NZ_JBAJEX010000001.1"/>
</dbReference>
<name>A0ABV0EB82_9BURK</name>
<comment type="caution">
    <text evidence="1">The sequence shown here is derived from an EMBL/GenBank/DDBJ whole genome shotgun (WGS) entry which is preliminary data.</text>
</comment>
<organism evidence="1 2">
    <name type="scientific">Thiobacter aerophilum</name>
    <dbReference type="NCBI Taxonomy" id="3121275"/>
    <lineage>
        <taxon>Bacteria</taxon>
        <taxon>Pseudomonadati</taxon>
        <taxon>Pseudomonadota</taxon>
        <taxon>Betaproteobacteria</taxon>
        <taxon>Burkholderiales</taxon>
        <taxon>Thiobacteraceae</taxon>
        <taxon>Thiobacter</taxon>
    </lineage>
</organism>
<proteinExistence type="predicted"/>
<keyword evidence="2" id="KW-1185">Reference proteome</keyword>
<evidence type="ECO:0000313" key="2">
    <source>
        <dbReference type="Proteomes" id="UP001482231"/>
    </source>
</evidence>
<accession>A0ABV0EB82</accession>